<dbReference type="Proteomes" id="UP000728032">
    <property type="component" value="Unassembled WGS sequence"/>
</dbReference>
<dbReference type="OrthoDB" id="6411333at2759"/>
<evidence type="ECO:0000256" key="2">
    <source>
        <dbReference type="ARBA" id="ARBA00004878"/>
    </source>
</evidence>
<dbReference type="GO" id="GO:0005737">
    <property type="term" value="C:cytoplasm"/>
    <property type="evidence" value="ECO:0007669"/>
    <property type="project" value="UniProtKB-SubCell"/>
</dbReference>
<comment type="subunit">
    <text evidence="4">Homotetramer.</text>
</comment>
<dbReference type="EMBL" id="OC928601">
    <property type="protein sequence ID" value="CAD7657836.1"/>
    <property type="molecule type" value="Genomic_DNA"/>
</dbReference>
<dbReference type="InterPro" id="IPR002220">
    <property type="entry name" value="DapA-like"/>
</dbReference>
<name>A0A7R9MDK2_9ACAR</name>
<keyword evidence="12" id="KW-1185">Reference proteome</keyword>
<dbReference type="PANTHER" id="PTHR12128">
    <property type="entry name" value="DIHYDRODIPICOLINATE SYNTHASE"/>
    <property type="match status" value="1"/>
</dbReference>
<dbReference type="GO" id="GO:0008747">
    <property type="term" value="F:N-acetylneuraminate lyase activity"/>
    <property type="evidence" value="ECO:0007669"/>
    <property type="project" value="UniProtKB-EC"/>
</dbReference>
<evidence type="ECO:0000256" key="5">
    <source>
        <dbReference type="ARBA" id="ARBA00012911"/>
    </source>
</evidence>
<evidence type="ECO:0000256" key="10">
    <source>
        <dbReference type="ARBA" id="ARBA00044906"/>
    </source>
</evidence>
<dbReference type="InterPro" id="IPR013785">
    <property type="entry name" value="Aldolase_TIM"/>
</dbReference>
<dbReference type="PANTHER" id="PTHR12128:SF21">
    <property type="entry name" value="N-ACETYLNEURAMINATE LYASE"/>
    <property type="match status" value="1"/>
</dbReference>
<accession>A0A7R9MDK2</accession>
<dbReference type="InterPro" id="IPR020624">
    <property type="entry name" value="Schiff_base-form_aldolases_CS"/>
</dbReference>
<evidence type="ECO:0000256" key="7">
    <source>
        <dbReference type="ARBA" id="ARBA00023239"/>
    </source>
</evidence>
<evidence type="ECO:0000256" key="3">
    <source>
        <dbReference type="ARBA" id="ARBA00006324"/>
    </source>
</evidence>
<keyword evidence="8" id="KW-0704">Schiff base</keyword>
<dbReference type="Gene3D" id="3.20.20.70">
    <property type="entry name" value="Aldolase class I"/>
    <property type="match status" value="1"/>
</dbReference>
<reference evidence="11" key="1">
    <citation type="submission" date="2020-11" db="EMBL/GenBank/DDBJ databases">
        <authorList>
            <person name="Tran Van P."/>
        </authorList>
    </citation>
    <scope>NUCLEOTIDE SEQUENCE</scope>
</reference>
<keyword evidence="6" id="KW-0963">Cytoplasm</keyword>
<dbReference type="EC" id="4.1.3.3" evidence="5"/>
<dbReference type="AlphaFoldDB" id="A0A7R9MDK2"/>
<dbReference type="EMBL" id="CAJPVJ010013776">
    <property type="protein sequence ID" value="CAG2175022.1"/>
    <property type="molecule type" value="Genomic_DNA"/>
</dbReference>
<evidence type="ECO:0000313" key="11">
    <source>
        <dbReference type="EMBL" id="CAD7657836.1"/>
    </source>
</evidence>
<gene>
    <name evidence="11" type="ORF">ONB1V03_LOCUS14461</name>
</gene>
<dbReference type="Pfam" id="PF00701">
    <property type="entry name" value="DHDPS"/>
    <property type="match status" value="1"/>
</dbReference>
<evidence type="ECO:0000256" key="4">
    <source>
        <dbReference type="ARBA" id="ARBA00011881"/>
    </source>
</evidence>
<evidence type="ECO:0000256" key="1">
    <source>
        <dbReference type="ARBA" id="ARBA00004496"/>
    </source>
</evidence>
<keyword evidence="9" id="KW-0119">Carbohydrate metabolism</keyword>
<dbReference type="SUPFAM" id="SSF51569">
    <property type="entry name" value="Aldolase"/>
    <property type="match status" value="1"/>
</dbReference>
<evidence type="ECO:0000256" key="6">
    <source>
        <dbReference type="ARBA" id="ARBA00022490"/>
    </source>
</evidence>
<dbReference type="PROSITE" id="PS00665">
    <property type="entry name" value="DHDPS_1"/>
    <property type="match status" value="1"/>
</dbReference>
<evidence type="ECO:0000256" key="9">
    <source>
        <dbReference type="ARBA" id="ARBA00023277"/>
    </source>
</evidence>
<comment type="similarity">
    <text evidence="3">Belongs to the DapA family. NanA subfamily.</text>
</comment>
<comment type="subcellular location">
    <subcellularLocation>
        <location evidence="1">Cytoplasm</location>
    </subcellularLocation>
</comment>
<proteinExistence type="inferred from homology"/>
<evidence type="ECO:0000256" key="8">
    <source>
        <dbReference type="ARBA" id="ARBA00023270"/>
    </source>
</evidence>
<sequence length="92" mass="10204">MTTLEQKRQKLLQFSGAMAAPFTPFDDKGEVNVSQIPKYLTYLVDNKVDGLYICGTTGEGYSLTNDEKIAIGGAHYTPLLLSQRQTCWGIEL</sequence>
<keyword evidence="7" id="KW-0456">Lyase</keyword>
<comment type="pathway">
    <text evidence="2">Amino-sugar metabolism; N-acetylneuraminate degradation.</text>
</comment>
<organism evidence="11">
    <name type="scientific">Oppiella nova</name>
    <dbReference type="NCBI Taxonomy" id="334625"/>
    <lineage>
        <taxon>Eukaryota</taxon>
        <taxon>Metazoa</taxon>
        <taxon>Ecdysozoa</taxon>
        <taxon>Arthropoda</taxon>
        <taxon>Chelicerata</taxon>
        <taxon>Arachnida</taxon>
        <taxon>Acari</taxon>
        <taxon>Acariformes</taxon>
        <taxon>Sarcoptiformes</taxon>
        <taxon>Oribatida</taxon>
        <taxon>Brachypylina</taxon>
        <taxon>Oppioidea</taxon>
        <taxon>Oppiidae</taxon>
        <taxon>Oppiella</taxon>
    </lineage>
</organism>
<protein>
    <recommendedName>
        <fullName evidence="5">N-acetylneuraminate lyase</fullName>
        <ecNumber evidence="5">4.1.3.3</ecNumber>
    </recommendedName>
</protein>
<comment type="catalytic activity">
    <reaction evidence="10">
        <text>aceneuramate = aldehydo-N-acetyl-D-mannosamine + pyruvate</text>
        <dbReference type="Rhea" id="RHEA:23296"/>
        <dbReference type="ChEBI" id="CHEBI:15361"/>
        <dbReference type="ChEBI" id="CHEBI:17122"/>
        <dbReference type="ChEBI" id="CHEBI:173083"/>
        <dbReference type="EC" id="4.1.3.3"/>
    </reaction>
</comment>
<evidence type="ECO:0000313" key="12">
    <source>
        <dbReference type="Proteomes" id="UP000728032"/>
    </source>
</evidence>